<dbReference type="CDD" id="cd00715">
    <property type="entry name" value="GPATase_N"/>
    <property type="match status" value="1"/>
</dbReference>
<reference evidence="16" key="1">
    <citation type="journal article" date="2018" name="Genome Announc.">
        <title>Complete Genome Sequence of the Methanococcus maripaludis Type Strain JJ (DSM 2067), a Model for Selenoprotein Synthesis in Archaea.</title>
        <authorList>
            <person name="Poehlein A."/>
            <person name="Heym D."/>
            <person name="Quitzke V."/>
            <person name="Fersch J."/>
            <person name="Daniel R."/>
            <person name="Rother M."/>
        </authorList>
    </citation>
    <scope>NUCLEOTIDE SEQUENCE [LARGE SCALE GENOMIC DNA]</scope>
    <source>
        <strain evidence="16">DSM 2067</strain>
    </source>
</reference>
<dbReference type="InterPro" id="IPR029057">
    <property type="entry name" value="PRTase-like"/>
</dbReference>
<accession>A0A2L1CCI6</accession>
<dbReference type="InterPro" id="IPR035584">
    <property type="entry name" value="PurF_N"/>
</dbReference>
<feature type="binding site" evidence="7 11">
    <location>
        <position position="436"/>
    </location>
    <ligand>
        <name>[4Fe-4S] cluster</name>
        <dbReference type="ChEBI" id="CHEBI:49883"/>
    </ligand>
</feature>
<name>A0A2L1CCI6_METMI</name>
<evidence type="ECO:0000259" key="12">
    <source>
        <dbReference type="PROSITE" id="PS51278"/>
    </source>
</evidence>
<dbReference type="GeneID" id="36102783"/>
<dbReference type="CDD" id="cd06223">
    <property type="entry name" value="PRTases_typeI"/>
    <property type="match status" value="1"/>
</dbReference>
<dbReference type="Proteomes" id="UP000567099">
    <property type="component" value="Unassembled WGS sequence"/>
</dbReference>
<dbReference type="Gene3D" id="3.40.50.2020">
    <property type="match status" value="1"/>
</dbReference>
<dbReference type="InterPro" id="IPR017932">
    <property type="entry name" value="GATase_2_dom"/>
</dbReference>
<keyword evidence="6 7" id="KW-0315">Glutamine amidotransferase</keyword>
<evidence type="ECO:0000256" key="9">
    <source>
        <dbReference type="PIRSR" id="PIRSR000485-1"/>
    </source>
</evidence>
<dbReference type="HAMAP" id="MF_01931">
    <property type="entry name" value="PurF"/>
    <property type="match status" value="1"/>
</dbReference>
<dbReference type="SUPFAM" id="SSF53271">
    <property type="entry name" value="PRTase-like"/>
    <property type="match status" value="1"/>
</dbReference>
<keyword evidence="7 11" id="KW-0411">Iron-sulfur</keyword>
<evidence type="ECO:0000256" key="5">
    <source>
        <dbReference type="ARBA" id="ARBA00022755"/>
    </source>
</evidence>
<dbReference type="NCBIfam" id="TIGR01134">
    <property type="entry name" value="purF"/>
    <property type="match status" value="1"/>
</dbReference>
<dbReference type="Proteomes" id="UP000590564">
    <property type="component" value="Unassembled WGS sequence"/>
</dbReference>
<feature type="binding site" evidence="7 11">
    <location>
        <position position="387"/>
    </location>
    <ligand>
        <name>[4Fe-4S] cluster</name>
        <dbReference type="ChEBI" id="CHEBI:49883"/>
    </ligand>
</feature>
<keyword evidence="3 7" id="KW-0328">Glycosyltransferase</keyword>
<dbReference type="InterPro" id="IPR029055">
    <property type="entry name" value="Ntn_hydrolases_N"/>
</dbReference>
<evidence type="ECO:0000256" key="2">
    <source>
        <dbReference type="ARBA" id="ARBA00010138"/>
    </source>
</evidence>
<keyword evidence="7" id="KW-0004">4Fe-4S</keyword>
<feature type="domain" description="Glutamine amidotransferase type-2" evidence="12">
    <location>
        <begin position="2"/>
        <end position="224"/>
    </location>
</feature>
<dbReference type="PANTHER" id="PTHR11907">
    <property type="entry name" value="AMIDOPHOSPHORIBOSYLTRANSFERASE"/>
    <property type="match status" value="1"/>
</dbReference>
<keyword evidence="7 10" id="KW-0460">Magnesium</keyword>
<dbReference type="Gene3D" id="3.60.20.10">
    <property type="entry name" value="Glutamine Phosphoribosylpyrophosphate, subunit 1, domain 1"/>
    <property type="match status" value="1"/>
</dbReference>
<dbReference type="GO" id="GO:0051539">
    <property type="term" value="F:4 iron, 4 sulfur cluster binding"/>
    <property type="evidence" value="ECO:0007669"/>
    <property type="project" value="UniProtKB-KW"/>
</dbReference>
<keyword evidence="4 7" id="KW-0808">Transferase</keyword>
<dbReference type="PROSITE" id="PS51278">
    <property type="entry name" value="GATASE_TYPE_2"/>
    <property type="match status" value="1"/>
</dbReference>
<dbReference type="GO" id="GO:0000287">
    <property type="term" value="F:magnesium ion binding"/>
    <property type="evidence" value="ECO:0007669"/>
    <property type="project" value="UniProtKB-UniRule"/>
</dbReference>
<protein>
    <recommendedName>
        <fullName evidence="7">Amidophosphoribosyltransferase</fullName>
        <shortName evidence="7">ATase</shortName>
        <ecNumber evidence="7">2.4.2.14</ecNumber>
    </recommendedName>
    <alternativeName>
        <fullName evidence="7">Glutamine phosphoribosylpyrophosphate amidotransferase</fullName>
        <shortName evidence="7">GPATase</shortName>
    </alternativeName>
</protein>
<comment type="catalytic activity">
    <reaction evidence="7 8">
        <text>5-phospho-beta-D-ribosylamine + L-glutamate + diphosphate = 5-phospho-alpha-D-ribose 1-diphosphate + L-glutamine + H2O</text>
        <dbReference type="Rhea" id="RHEA:14905"/>
        <dbReference type="ChEBI" id="CHEBI:15377"/>
        <dbReference type="ChEBI" id="CHEBI:29985"/>
        <dbReference type="ChEBI" id="CHEBI:33019"/>
        <dbReference type="ChEBI" id="CHEBI:58017"/>
        <dbReference type="ChEBI" id="CHEBI:58359"/>
        <dbReference type="ChEBI" id="CHEBI:58681"/>
        <dbReference type="EC" id="2.4.2.14"/>
    </reaction>
</comment>
<comment type="cofactor">
    <cofactor evidence="7 11">
        <name>[4Fe-4S] cluster</name>
        <dbReference type="ChEBI" id="CHEBI:49883"/>
    </cofactor>
    <text evidence="7 11">Binds 1 [4Fe-4S] cluster per subunit.</text>
</comment>
<evidence type="ECO:0000256" key="3">
    <source>
        <dbReference type="ARBA" id="ARBA00022676"/>
    </source>
</evidence>
<reference evidence="15 18" key="3">
    <citation type="submission" date="2020-08" db="EMBL/GenBank/DDBJ databases">
        <title>Genomic Encyclopedia of Type Strains, Phase IV (KMG-V): Genome sequencing to study the core and pangenomes of soil and plant-associated prokaryotes.</title>
        <authorList>
            <person name="Whitman W."/>
        </authorList>
    </citation>
    <scope>NUCLEOTIDE SEQUENCE [LARGE SCALE GENOMIC DNA]</scope>
    <source>
        <strain evidence="14 17">C13</strain>
        <strain evidence="15 18">D1</strain>
    </source>
</reference>
<gene>
    <name evidence="7 13" type="primary">purF</name>
    <name evidence="14" type="ORF">HNP94_000582</name>
    <name evidence="15" type="ORF">HNP96_000433</name>
    <name evidence="13" type="ORF">MMJJ_17000</name>
</gene>
<feature type="active site" description="Nucleophile" evidence="7 9">
    <location>
        <position position="2"/>
    </location>
</feature>
<sequence>MCGIFGIYSHEKSNIVKKVYYGLYALQHRGQEGAGIAVGNGKEIGFYKGLGLVPEVFSNKELQNLYGHIGVGHVRYSTTGRNTIENCQPFVVNSSFGKIAITHNGDIVNSKELKHELEKKGHIFVSTTDSEVIAQLLVRELLKNDDIITAVTNVTQKLNGAYSLLIIYDDTLIAIRDPNGFKPLCIGKDDGAYYFSSESCALDIVDVEFERDVAPGEMVVVDQNGLNTYKLPNAKEKASSCMFEYVYFARPDSVIDGVSVYEVRRNIGKILARETPEEVDIVSPVPDSGIIFSQGYTEEAEVPYYEALIKNRYIGRTFILPTQEERDLAVRLKLNPVKYLLKDKKVMLIDDSIVRGTTSGKIMKMAKKAGAKEVHLRIGSPRIVSPCFYGIDMATTKELIANSKTDEEIAEMIGADSVAYLSIEGLVEAIGRDDLCLACLNEEYPTDVSCKFECGNCKK</sequence>
<dbReference type="UniPathway" id="UPA00074">
    <property type="reaction ID" value="UER00124"/>
</dbReference>
<evidence type="ECO:0000313" key="16">
    <source>
        <dbReference type="Proteomes" id="UP000239462"/>
    </source>
</evidence>
<evidence type="ECO:0000256" key="8">
    <source>
        <dbReference type="PIRNR" id="PIRNR000485"/>
    </source>
</evidence>
<comment type="similarity">
    <text evidence="2 7 8">In the C-terminal section; belongs to the purine/pyrimidine phosphoribosyltransferase family.</text>
</comment>
<comment type="function">
    <text evidence="7">Catalyzes the formation of phosphoribosylamine from phosphoribosylpyrophosphate (PRPP) and glutamine.</text>
</comment>
<keyword evidence="5 7" id="KW-0658">Purine biosynthesis</keyword>
<comment type="pathway">
    <text evidence="1 7 8">Purine metabolism; IMP biosynthesis via de novo pathway; N(1)-(5-phospho-D-ribosyl)glycinamide from 5-phospho-alpha-D-ribose 1-diphosphate: step 1/2.</text>
</comment>
<dbReference type="EMBL" id="CP026606">
    <property type="protein sequence ID" value="AVB77071.1"/>
    <property type="molecule type" value="Genomic_DNA"/>
</dbReference>
<dbReference type="AlphaFoldDB" id="A0A2L1CCI6"/>
<evidence type="ECO:0000256" key="10">
    <source>
        <dbReference type="PIRSR" id="PIRSR000485-2"/>
    </source>
</evidence>
<keyword evidence="7 10" id="KW-0479">Metal-binding</keyword>
<comment type="cofactor">
    <cofactor evidence="7 10">
        <name>Mg(2+)</name>
        <dbReference type="ChEBI" id="CHEBI:18420"/>
    </cofactor>
    <text evidence="7 10">Binds 1 Mg(2+) ion per subunit.</text>
</comment>
<dbReference type="Pfam" id="PF13537">
    <property type="entry name" value="GATase_7"/>
    <property type="match status" value="1"/>
</dbReference>
<dbReference type="GO" id="GO:0004044">
    <property type="term" value="F:amidophosphoribosyltransferase activity"/>
    <property type="evidence" value="ECO:0007669"/>
    <property type="project" value="UniProtKB-UniRule"/>
</dbReference>
<evidence type="ECO:0000256" key="7">
    <source>
        <dbReference type="HAMAP-Rule" id="MF_01931"/>
    </source>
</evidence>
<dbReference type="KEGG" id="mmad:MMJJ_17000"/>
<feature type="binding site" evidence="7 10">
    <location>
        <position position="351"/>
    </location>
    <ligand>
        <name>Mg(2+)</name>
        <dbReference type="ChEBI" id="CHEBI:18420"/>
    </ligand>
</feature>
<dbReference type="Proteomes" id="UP000239462">
    <property type="component" value="Chromosome"/>
</dbReference>
<dbReference type="GO" id="GO:0009113">
    <property type="term" value="P:purine nucleobase biosynthetic process"/>
    <property type="evidence" value="ECO:0007669"/>
    <property type="project" value="UniProtKB-UniRule"/>
</dbReference>
<feature type="binding site" evidence="7 10">
    <location>
        <position position="350"/>
    </location>
    <ligand>
        <name>Mg(2+)</name>
        <dbReference type="ChEBI" id="CHEBI:18420"/>
    </ligand>
</feature>
<reference evidence="13" key="2">
    <citation type="submission" date="2018-02" db="EMBL/GenBank/DDBJ databases">
        <title>Complete genome sequence of the Methanococcus maripaludis type strain JJ (DSM 2067), a model for selenoprotein synthesis in Archaea.</title>
        <authorList>
            <person name="Poehlein A."/>
            <person name="Heym D."/>
            <person name="Quitzke V."/>
            <person name="Fersch J."/>
            <person name="Daniel R."/>
            <person name="Rother M."/>
        </authorList>
    </citation>
    <scope>NUCLEOTIDE SEQUENCE [LARGE SCALE GENOMIC DNA]</scope>
    <source>
        <strain evidence="13">DSM 2067</strain>
    </source>
</reference>
<evidence type="ECO:0000313" key="18">
    <source>
        <dbReference type="Proteomes" id="UP000590564"/>
    </source>
</evidence>
<evidence type="ECO:0000256" key="11">
    <source>
        <dbReference type="PIRSR" id="PIRSR000485-3"/>
    </source>
</evidence>
<dbReference type="GO" id="GO:0006189">
    <property type="term" value="P:'de novo' IMP biosynthetic process"/>
    <property type="evidence" value="ECO:0007669"/>
    <property type="project" value="UniProtKB-UniRule"/>
</dbReference>
<dbReference type="EC" id="2.4.2.14" evidence="7"/>
<dbReference type="RefSeq" id="WP_104838433.1">
    <property type="nucleotide sequence ID" value="NZ_CP026606.1"/>
</dbReference>
<dbReference type="PIRSF" id="PIRSF000485">
    <property type="entry name" value="Amd_phspho_trans"/>
    <property type="match status" value="1"/>
</dbReference>
<keyword evidence="7 11" id="KW-0408">Iron</keyword>
<evidence type="ECO:0000256" key="6">
    <source>
        <dbReference type="ARBA" id="ARBA00022962"/>
    </source>
</evidence>
<evidence type="ECO:0000313" key="17">
    <source>
        <dbReference type="Proteomes" id="UP000567099"/>
    </source>
</evidence>
<feature type="binding site" evidence="7 11">
    <location>
        <position position="241"/>
    </location>
    <ligand>
        <name>[4Fe-4S] cluster</name>
        <dbReference type="ChEBI" id="CHEBI:49883"/>
    </ligand>
</feature>
<dbReference type="InterPro" id="IPR005854">
    <property type="entry name" value="PurF"/>
</dbReference>
<feature type="binding site" evidence="7 11">
    <location>
        <position position="439"/>
    </location>
    <ligand>
        <name>[4Fe-4S] cluster</name>
        <dbReference type="ChEBI" id="CHEBI:49883"/>
    </ligand>
</feature>
<dbReference type="SUPFAM" id="SSF56235">
    <property type="entry name" value="N-terminal nucleophile aminohydrolases (Ntn hydrolases)"/>
    <property type="match status" value="1"/>
</dbReference>
<evidence type="ECO:0000313" key="14">
    <source>
        <dbReference type="EMBL" id="MBA2863582.1"/>
    </source>
</evidence>
<organism evidence="13 16">
    <name type="scientific">Methanococcus maripaludis</name>
    <name type="common">Methanococcus deltae</name>
    <dbReference type="NCBI Taxonomy" id="39152"/>
    <lineage>
        <taxon>Archaea</taxon>
        <taxon>Methanobacteriati</taxon>
        <taxon>Methanobacteriota</taxon>
        <taxon>Methanomada group</taxon>
        <taxon>Methanococci</taxon>
        <taxon>Methanococcales</taxon>
        <taxon>Methanococcaceae</taxon>
        <taxon>Methanococcus</taxon>
    </lineage>
</organism>
<dbReference type="EMBL" id="JACDUO010000001">
    <property type="protein sequence ID" value="MBA2863582.1"/>
    <property type="molecule type" value="Genomic_DNA"/>
</dbReference>
<proteinExistence type="inferred from homology"/>
<dbReference type="EMBL" id="JACHED010000001">
    <property type="protein sequence ID" value="MBB6496412.1"/>
    <property type="molecule type" value="Genomic_DNA"/>
</dbReference>
<feature type="binding site" evidence="7 10">
    <location>
        <position position="288"/>
    </location>
    <ligand>
        <name>Mg(2+)</name>
        <dbReference type="ChEBI" id="CHEBI:18420"/>
    </ligand>
</feature>
<dbReference type="InterPro" id="IPR000836">
    <property type="entry name" value="PRTase_dom"/>
</dbReference>
<evidence type="ECO:0000256" key="1">
    <source>
        <dbReference type="ARBA" id="ARBA00005209"/>
    </source>
</evidence>
<evidence type="ECO:0000313" key="13">
    <source>
        <dbReference type="EMBL" id="AVB77071.1"/>
    </source>
</evidence>
<evidence type="ECO:0000313" key="15">
    <source>
        <dbReference type="EMBL" id="MBB6496412.1"/>
    </source>
</evidence>
<evidence type="ECO:0000256" key="4">
    <source>
        <dbReference type="ARBA" id="ARBA00022679"/>
    </source>
</evidence>